<feature type="non-terminal residue" evidence="2">
    <location>
        <position position="1"/>
    </location>
</feature>
<dbReference type="EMBL" id="JASSZA010000005">
    <property type="protein sequence ID" value="KAK2110259.1"/>
    <property type="molecule type" value="Genomic_DNA"/>
</dbReference>
<evidence type="ECO:0000313" key="2">
    <source>
        <dbReference type="EMBL" id="KAK2110259.1"/>
    </source>
</evidence>
<comment type="caution">
    <text evidence="2">The sequence shown here is derived from an EMBL/GenBank/DDBJ whole genome shotgun (WGS) entry which is preliminary data.</text>
</comment>
<reference evidence="2 3" key="1">
    <citation type="submission" date="2023-05" db="EMBL/GenBank/DDBJ databases">
        <title>B98-5 Cell Line De Novo Hybrid Assembly: An Optical Mapping Approach.</title>
        <authorList>
            <person name="Kananen K."/>
            <person name="Auerbach J.A."/>
            <person name="Kautto E."/>
            <person name="Blachly J.S."/>
        </authorList>
    </citation>
    <scope>NUCLEOTIDE SEQUENCE [LARGE SCALE GENOMIC DNA]</scope>
    <source>
        <strain evidence="2">B95-8</strain>
        <tissue evidence="2">Cell line</tissue>
    </source>
</reference>
<name>A0ABQ9VMZ9_SAGOE</name>
<protein>
    <submittedName>
        <fullName evidence="2">Uncharacterized protein</fullName>
    </submittedName>
</protein>
<dbReference type="Proteomes" id="UP001266305">
    <property type="component" value="Unassembled WGS sequence"/>
</dbReference>
<feature type="region of interest" description="Disordered" evidence="1">
    <location>
        <begin position="39"/>
        <end position="58"/>
    </location>
</feature>
<organism evidence="2 3">
    <name type="scientific">Saguinus oedipus</name>
    <name type="common">Cotton-top tamarin</name>
    <name type="synonym">Oedipomidas oedipus</name>
    <dbReference type="NCBI Taxonomy" id="9490"/>
    <lineage>
        <taxon>Eukaryota</taxon>
        <taxon>Metazoa</taxon>
        <taxon>Chordata</taxon>
        <taxon>Craniata</taxon>
        <taxon>Vertebrata</taxon>
        <taxon>Euteleostomi</taxon>
        <taxon>Mammalia</taxon>
        <taxon>Eutheria</taxon>
        <taxon>Euarchontoglires</taxon>
        <taxon>Primates</taxon>
        <taxon>Haplorrhini</taxon>
        <taxon>Platyrrhini</taxon>
        <taxon>Cebidae</taxon>
        <taxon>Callitrichinae</taxon>
        <taxon>Saguinus</taxon>
    </lineage>
</organism>
<evidence type="ECO:0000256" key="1">
    <source>
        <dbReference type="SAM" id="MobiDB-lite"/>
    </source>
</evidence>
<accession>A0ABQ9VMZ9</accession>
<gene>
    <name evidence="2" type="ORF">P7K49_010005</name>
</gene>
<keyword evidence="3" id="KW-1185">Reference proteome</keyword>
<proteinExistence type="predicted"/>
<evidence type="ECO:0000313" key="3">
    <source>
        <dbReference type="Proteomes" id="UP001266305"/>
    </source>
</evidence>
<sequence>TNSRDKGPAPAWFVFLTLSSSNSHVTEPWSLGALSHRGQLKRRGLDGHSPQGPLLNRL</sequence>